<dbReference type="InterPro" id="IPR003131">
    <property type="entry name" value="T1-type_BTB"/>
</dbReference>
<feature type="domain" description="BTB" evidence="2">
    <location>
        <begin position="79"/>
        <end position="148"/>
    </location>
</feature>
<dbReference type="InterPro" id="IPR000210">
    <property type="entry name" value="BTB/POZ_dom"/>
</dbReference>
<dbReference type="Gene3D" id="3.30.710.10">
    <property type="entry name" value="Potassium Channel Kv1.1, Chain A"/>
    <property type="match status" value="1"/>
</dbReference>
<dbReference type="EMBL" id="HQ336222">
    <property type="protein sequence ID" value="ADO18376.1"/>
    <property type="molecule type" value="Genomic_DNA"/>
</dbReference>
<dbReference type="GeneID" id="9925399"/>
<evidence type="ECO:0000313" key="7">
    <source>
        <dbReference type="Proteomes" id="UP000201519"/>
    </source>
</evidence>
<dbReference type="OrthoDB" id="35171at10239"/>
<dbReference type="Proteomes" id="UP000201519">
    <property type="component" value="Segment"/>
</dbReference>
<protein>
    <submittedName>
        <fullName evidence="3">Putative BTB/POZ domain-containing protein</fullName>
    </submittedName>
    <submittedName>
        <fullName evidence="4">Uncharacterized protein L742</fullName>
    </submittedName>
</protein>
<organismHost>
    <name type="scientific">Acanthamoeba polyphaga</name>
    <name type="common">Amoeba</name>
    <dbReference type="NCBI Taxonomy" id="5757"/>
</organismHost>
<evidence type="ECO:0000313" key="4">
    <source>
        <dbReference type="EMBL" id="AEJ34988.1"/>
    </source>
</evidence>
<evidence type="ECO:0000313" key="8">
    <source>
        <dbReference type="Proteomes" id="UP000240552"/>
    </source>
</evidence>
<dbReference type="InterPro" id="IPR045068">
    <property type="entry name" value="BACURD1-3"/>
</dbReference>
<accession>E3W025</accession>
<dbReference type="EMBL" id="JN036606">
    <property type="protein sequence ID" value="AEJ34988.1"/>
    <property type="molecule type" value="Genomic_DNA"/>
</dbReference>
<dbReference type="SUPFAM" id="SSF54695">
    <property type="entry name" value="POZ domain"/>
    <property type="match status" value="1"/>
</dbReference>
<dbReference type="InterPro" id="IPR011333">
    <property type="entry name" value="SKP1/BTB/POZ_sf"/>
</dbReference>
<dbReference type="KEGG" id="vg:9925399"/>
<dbReference type="EMBL" id="KM982403">
    <property type="protein sequence ID" value="AKI81420.1"/>
    <property type="molecule type" value="Genomic_DNA"/>
</dbReference>
<name>A0A0G2Y6C7_MIMIV</name>
<dbReference type="GO" id="GO:0051260">
    <property type="term" value="P:protein homooligomerization"/>
    <property type="evidence" value="ECO:0007669"/>
    <property type="project" value="InterPro"/>
</dbReference>
<evidence type="ECO:0000313" key="3">
    <source>
        <dbReference type="EMBL" id="ADO18376.1"/>
    </source>
</evidence>
<evidence type="ECO:0000256" key="1">
    <source>
        <dbReference type="ARBA" id="ARBA00006497"/>
    </source>
</evidence>
<evidence type="ECO:0000313" key="9">
    <source>
        <dbReference type="Proteomes" id="UP000241474"/>
    </source>
</evidence>
<evidence type="ECO:0000313" key="10">
    <source>
        <dbReference type="Proteomes" id="UP000274448"/>
    </source>
</evidence>
<dbReference type="PROSITE" id="PS50097">
    <property type="entry name" value="BTB"/>
    <property type="match status" value="1"/>
</dbReference>
<keyword evidence="7" id="KW-1185">Reference proteome</keyword>
<reference evidence="9 10" key="3">
    <citation type="submission" date="2014-10" db="EMBL/GenBank/DDBJ databases">
        <title>Pan-genome analysis of Brazilian lineage A amoebal mimiviruses.</title>
        <authorList>
            <person name="Assis F.L."/>
            <person name="Abrahao J.S."/>
            <person name="Kroon E.G."/>
            <person name="Dornas F.P."/>
            <person name="Andrade K.R."/>
            <person name="Borato P.V.M."/>
            <person name="Pilotto M.R."/>
            <person name="Benamar S."/>
            <person name="LaScola B."/>
            <person name="Colson P."/>
        </authorList>
    </citation>
    <scope>NUCLEOTIDE SEQUENCE [LARGE SCALE GENOMIC DNA]</scope>
    <source>
        <strain evidence="6 10">Amazonia</strain>
        <strain evidence="5 9">Oyster</strain>
    </source>
</reference>
<organism evidence="3 7">
    <name type="scientific">Acanthamoeba polyphaga mimivirus</name>
    <name type="common">APMV</name>
    <dbReference type="NCBI Taxonomy" id="212035"/>
    <lineage>
        <taxon>Viruses</taxon>
        <taxon>Varidnaviria</taxon>
        <taxon>Bamfordvirae</taxon>
        <taxon>Nucleocytoviricota</taxon>
        <taxon>Megaviricetes</taxon>
        <taxon>Imitervirales</taxon>
        <taxon>Mimiviridae</taxon>
        <taxon>Megamimivirinae</taxon>
        <taxon>Mimivirus</taxon>
        <taxon>Mimivirus bradfordmassiliense</taxon>
    </lineage>
</organism>
<dbReference type="EMBL" id="KM982401">
    <property type="protein sequence ID" value="AKI79531.1"/>
    <property type="molecule type" value="Genomic_DNA"/>
</dbReference>
<dbReference type="PANTHER" id="PTHR11145">
    <property type="entry name" value="BTB/POZ DOMAIN-CONTAINING ADAPTER FOR CUL3-MEDIATED RHOA DEGRADATION PROTEIN FAMILY MEMBER"/>
    <property type="match status" value="1"/>
</dbReference>
<dbReference type="Proteomes" id="UP000241474">
    <property type="component" value="Segment"/>
</dbReference>
<accession>A0A0G2Y6C7</accession>
<reference evidence="4 8" key="1">
    <citation type="journal article" date="2011" name="Proc. Natl. Acad. Sci. U.S.A.">
        <title>Mimivirus shows dramatic genome reduction after intraamoebal culture.</title>
        <authorList>
            <person name="Boyer M."/>
            <person name="Azza S."/>
            <person name="Barrassi L."/>
            <person name="Klose T."/>
            <person name="Campocasso A."/>
            <person name="Pagnier I."/>
            <person name="Fournous G."/>
            <person name="Borg A."/>
            <person name="Robert C."/>
            <person name="Zhang X."/>
            <person name="Desnues C."/>
            <person name="Henrissat B."/>
            <person name="Rossmann M.G."/>
            <person name="La Scola B."/>
            <person name="Raoult D."/>
        </authorList>
    </citation>
    <scope>NUCLEOTIDE SEQUENCE [LARGE SCALE GENOMIC DNA]</scope>
    <source>
        <strain evidence="4">M4</strain>
    </source>
</reference>
<reference evidence="3 7" key="2">
    <citation type="journal article" date="2011" name="Virol. J.">
        <title>Breaking the 1000-gene barrier for Mimivirus using ultra-deep genome and transcriptome sequencing.</title>
        <authorList>
            <person name="Legendre M."/>
            <person name="Santini S."/>
            <person name="Rico A."/>
            <person name="Abergel C."/>
            <person name="Claverie J.M."/>
        </authorList>
    </citation>
    <scope>NUCLEOTIDE SEQUENCE [LARGE SCALE GENOMIC DNA]</scope>
</reference>
<gene>
    <name evidence="3" type="primary">L742</name>
    <name evidence="4" type="ORF">MIMI_L742</name>
</gene>
<dbReference type="Proteomes" id="UP000240552">
    <property type="component" value="Segment"/>
</dbReference>
<comment type="similarity">
    <text evidence="1">Belongs to the mimivirus BTB/WD family.</text>
</comment>
<dbReference type="SUPFAM" id="SSF52954">
    <property type="entry name" value="Class II aaRS ABD-related"/>
    <property type="match status" value="1"/>
</dbReference>
<dbReference type="Pfam" id="PF02214">
    <property type="entry name" value="BTB_2"/>
    <property type="match status" value="1"/>
</dbReference>
<dbReference type="SMR" id="A0A0G2Y6C7"/>
<dbReference type="RefSeq" id="YP_003987272.1">
    <property type="nucleotide sequence ID" value="NC_014649.1"/>
</dbReference>
<evidence type="ECO:0000259" key="2">
    <source>
        <dbReference type="PROSITE" id="PS50097"/>
    </source>
</evidence>
<sequence>MDNNTVITINTSDDTLQTYYSTIAKCPSLTSLINDNTISLNIRTNHMVMILNYFRNINSIQYLYPIANVARKLGIEFNEDGYVYINIGGKIFYVEKKLMSNKLGYFEAFFRNYNQLDPDYSSILIDRCPNLFAKIMSFLTMSNQELSGTTRLELQYYCYNLRNYFIKLEHFKYMDYLLDHYCSHNYRLVTDMNISDNTVKTTLENSQNIYAIFFKNRIDIKTLKDNISIKINNIESNTNLLILSNELVFDDNFIFIKLESDKKLPCDIEITFPDTTIISGDSCFFKTKFRCDKHNGIIRDTSSHNVTSKNGNIYTVDVDIDQNKITIPVKNLITNIFNEQEVDKFSDVLVSDIIFVTDKFSLKGAYVELSCNTINESINCSENSQIIAKCSLKKSFGSKQKYRINFPFTTKYIKNVLPHYSGNYEIVINLENKYEGPLYLKYRTIAIHK</sequence>
<proteinExistence type="inferred from homology"/>
<evidence type="ECO:0000313" key="6">
    <source>
        <dbReference type="EMBL" id="AKI81420.1"/>
    </source>
</evidence>
<dbReference type="PANTHER" id="PTHR11145:SF8">
    <property type="entry name" value="RE57120P"/>
    <property type="match status" value="1"/>
</dbReference>
<evidence type="ECO:0000313" key="5">
    <source>
        <dbReference type="EMBL" id="AKI79531.1"/>
    </source>
</evidence>
<dbReference type="Proteomes" id="UP000274448">
    <property type="component" value="Segment"/>
</dbReference>